<reference evidence="7" key="1">
    <citation type="journal article" date="2017" name="Appl. Environ. Microbiol.">
        <title>Genomic analysis of Calderihabitans maritimus KKC1, a thermophilic hydrogenogenic carboxydotrophic bacterium isolated from marine sediment.</title>
        <authorList>
            <person name="Omae K."/>
            <person name="Yoneda Y."/>
            <person name="Fukuyama Y."/>
            <person name="Yoshida T."/>
            <person name="Sako Y."/>
        </authorList>
    </citation>
    <scope>NUCLEOTIDE SEQUENCE [LARGE SCALE GENOMIC DNA]</scope>
    <source>
        <strain evidence="7">KKC1</strain>
    </source>
</reference>
<dbReference type="EMBL" id="BDGJ01000004">
    <property type="protein sequence ID" value="GAW91044.1"/>
    <property type="molecule type" value="Genomic_DNA"/>
</dbReference>
<comment type="pathway">
    <text evidence="4">Purine metabolism; purine nucleoside salvage.</text>
</comment>
<keyword evidence="2 4" id="KW-0808">Transferase</keyword>
<feature type="site" description="Important for substrate specificity" evidence="4">
    <location>
        <position position="220"/>
    </location>
</feature>
<sequence length="265" mass="29132">MEVEVGIIGGTGVYDPDMLTEIEEKEISTPYGQARVILGSYRGKRLAFLPRHGTGHSVPPHLVNYRANIRALKELGVRSILATAAVGSLNREMKPGQFVLVDQFLDFTKNRPSTFFEGGQAGVVHIDMTEPYCPELRKILKEAAKELGLPVHDRGTYVCTEGPRFETPAEIEMFRRLGGDLVGMTNVPEVVLAREAEICYATVATVTNFAAGISSQLLTHREVLEMMAQSNQNLRRLLMSAVDQILLGESRSCICGRAVSELGQL</sequence>
<dbReference type="NCBIfam" id="TIGR01694">
    <property type="entry name" value="MTAP"/>
    <property type="match status" value="1"/>
</dbReference>
<dbReference type="InterPro" id="IPR000845">
    <property type="entry name" value="Nucleoside_phosphorylase_d"/>
</dbReference>
<dbReference type="AlphaFoldDB" id="A0A1Z5HNF6"/>
<feature type="binding site" evidence="4">
    <location>
        <begin position="208"/>
        <end position="210"/>
    </location>
    <ligand>
        <name>substrate</name>
    </ligand>
</feature>
<evidence type="ECO:0000259" key="5">
    <source>
        <dbReference type="Pfam" id="PF01048"/>
    </source>
</evidence>
<dbReference type="InterPro" id="IPR035994">
    <property type="entry name" value="Nucleoside_phosphorylase_sf"/>
</dbReference>
<comment type="caution">
    <text evidence="4">Lacks conserved residue(s) required for the propagation of feature annotation.</text>
</comment>
<dbReference type="Pfam" id="PF01048">
    <property type="entry name" value="PNP_UDP_1"/>
    <property type="match status" value="1"/>
</dbReference>
<dbReference type="SUPFAM" id="SSF53167">
    <property type="entry name" value="Purine and uridine phosphorylases"/>
    <property type="match status" value="1"/>
</dbReference>
<comment type="subunit">
    <text evidence="4">Homohexamer. Dimer of a homotrimer.</text>
</comment>
<feature type="binding site" evidence="4">
    <location>
        <position position="184"/>
    </location>
    <ligand>
        <name>substrate</name>
    </ligand>
</feature>
<dbReference type="RefSeq" id="WP_088552641.1">
    <property type="nucleotide sequence ID" value="NZ_BDGJ01000004.1"/>
</dbReference>
<organism evidence="6 7">
    <name type="scientific">Calderihabitans maritimus</name>
    <dbReference type="NCBI Taxonomy" id="1246530"/>
    <lineage>
        <taxon>Bacteria</taxon>
        <taxon>Bacillati</taxon>
        <taxon>Bacillota</taxon>
        <taxon>Clostridia</taxon>
        <taxon>Neomoorellales</taxon>
        <taxon>Calderihabitantaceae</taxon>
        <taxon>Calderihabitans</taxon>
    </lineage>
</organism>
<dbReference type="InterPro" id="IPR010044">
    <property type="entry name" value="MTAP"/>
</dbReference>
<comment type="catalytic activity">
    <reaction evidence="4">
        <text>a purine D-ribonucleoside + phosphate = a purine nucleobase + alpha-D-ribose 1-phosphate</text>
        <dbReference type="Rhea" id="RHEA:19805"/>
        <dbReference type="ChEBI" id="CHEBI:26386"/>
        <dbReference type="ChEBI" id="CHEBI:43474"/>
        <dbReference type="ChEBI" id="CHEBI:57720"/>
        <dbReference type="ChEBI" id="CHEBI:142355"/>
        <dbReference type="EC" id="2.4.2.1"/>
    </reaction>
</comment>
<feature type="domain" description="Nucleoside phosphorylase" evidence="5">
    <location>
        <begin position="5"/>
        <end position="242"/>
    </location>
</feature>
<evidence type="ECO:0000313" key="7">
    <source>
        <dbReference type="Proteomes" id="UP000197032"/>
    </source>
</evidence>
<gene>
    <name evidence="6" type="ORF">KKC1_02060</name>
</gene>
<proteinExistence type="inferred from homology"/>
<keyword evidence="1 4" id="KW-0328">Glycosyltransferase</keyword>
<evidence type="ECO:0000256" key="1">
    <source>
        <dbReference type="ARBA" id="ARBA00022676"/>
    </source>
</evidence>
<name>A0A1Z5HNF6_9FIRM</name>
<keyword evidence="3 4" id="KW-0660">Purine salvage</keyword>
<dbReference type="GO" id="GO:0017061">
    <property type="term" value="F:S-methyl-5-thioadenosine phosphorylase activity"/>
    <property type="evidence" value="ECO:0007669"/>
    <property type="project" value="InterPro"/>
</dbReference>
<feature type="binding site" evidence="4">
    <location>
        <begin position="51"/>
        <end position="52"/>
    </location>
    <ligand>
        <name>phosphate</name>
        <dbReference type="ChEBI" id="CHEBI:43474"/>
    </ligand>
</feature>
<dbReference type="GO" id="GO:0019509">
    <property type="term" value="P:L-methionine salvage from methylthioadenosine"/>
    <property type="evidence" value="ECO:0007669"/>
    <property type="project" value="TreeGrafter"/>
</dbReference>
<keyword evidence="7" id="KW-1185">Reference proteome</keyword>
<dbReference type="EC" id="2.4.2.1" evidence="4"/>
<dbReference type="UniPathway" id="UPA00606"/>
<dbReference type="CDD" id="cd09010">
    <property type="entry name" value="MTAP_SsMTAPII_like_MTIP"/>
    <property type="match status" value="1"/>
</dbReference>
<dbReference type="GO" id="GO:0005829">
    <property type="term" value="C:cytosol"/>
    <property type="evidence" value="ECO:0007669"/>
    <property type="project" value="TreeGrafter"/>
</dbReference>
<protein>
    <recommendedName>
        <fullName evidence="4">Probable 6-oxopurine nucleoside phosphorylase</fullName>
        <ecNumber evidence="4">2.4.2.1</ecNumber>
    </recommendedName>
    <alternativeName>
        <fullName evidence="4">Purine nucleoside phosphorylase</fullName>
        <shortName evidence="4">PNP</shortName>
    </alternativeName>
</protein>
<dbReference type="PANTHER" id="PTHR42679:SF2">
    <property type="entry name" value="S-METHYL-5'-THIOADENOSINE PHOSPHORYLASE"/>
    <property type="match status" value="1"/>
</dbReference>
<evidence type="ECO:0000256" key="3">
    <source>
        <dbReference type="ARBA" id="ARBA00022726"/>
    </source>
</evidence>
<comment type="function">
    <text evidence="4">Purine nucleoside phosphorylase which is highly specific for 6-oxopurine nucleosides. Cleaves guanosine or inosine to respective bases and sugar-1-phosphate molecules. Involved in purine salvage.</text>
</comment>
<comment type="miscellaneous">
    <text evidence="4">Although this enzyme belongs to the family of MTA phosphorylases based on sequence homology, it has been shown that conserved amino acid substitutions in the substrate binding pocket convert the substrate specificity of this enzyme from 6-aminopurines to 6-oxopurines.</text>
</comment>
<evidence type="ECO:0000313" key="6">
    <source>
        <dbReference type="EMBL" id="GAW91044.1"/>
    </source>
</evidence>
<dbReference type="GO" id="GO:0006166">
    <property type="term" value="P:purine ribonucleoside salvage"/>
    <property type="evidence" value="ECO:0007669"/>
    <property type="project" value="UniProtKB-UniRule"/>
</dbReference>
<feature type="site" description="Important for substrate specificity" evidence="4">
    <location>
        <position position="166"/>
    </location>
</feature>
<dbReference type="FunFam" id="3.40.50.1580:FF:000012">
    <property type="entry name" value="Probable 6-oxopurine nucleoside phosphorylase"/>
    <property type="match status" value="1"/>
</dbReference>
<accession>A0A1Z5HNF6</accession>
<dbReference type="Gene3D" id="3.40.50.1580">
    <property type="entry name" value="Nucleoside phosphorylase domain"/>
    <property type="match status" value="1"/>
</dbReference>
<comment type="similarity">
    <text evidence="4">Belongs to the PNP/MTAP phosphorylase family. MTAP subfamily.</text>
</comment>
<dbReference type="NCBIfam" id="NF006599">
    <property type="entry name" value="PRK09136.1"/>
    <property type="match status" value="1"/>
</dbReference>
<feature type="binding site" evidence="4">
    <location>
        <position position="11"/>
    </location>
    <ligand>
        <name>phosphate</name>
        <dbReference type="ChEBI" id="CHEBI:43474"/>
    </ligand>
</feature>
<dbReference type="Proteomes" id="UP000197032">
    <property type="component" value="Unassembled WGS sequence"/>
</dbReference>
<dbReference type="HAMAP" id="MF_01963">
    <property type="entry name" value="MTAP"/>
    <property type="match status" value="1"/>
</dbReference>
<comment type="caution">
    <text evidence="6">The sequence shown here is derived from an EMBL/GenBank/DDBJ whole genome shotgun (WGS) entry which is preliminary data.</text>
</comment>
<feature type="binding site" evidence="4">
    <location>
        <position position="185"/>
    </location>
    <ligand>
        <name>phosphate</name>
        <dbReference type="ChEBI" id="CHEBI:43474"/>
    </ligand>
</feature>
<dbReference type="PANTHER" id="PTHR42679">
    <property type="entry name" value="S-METHYL-5'-THIOADENOSINE PHOSPHORYLASE"/>
    <property type="match status" value="1"/>
</dbReference>
<dbReference type="OrthoDB" id="1523230at2"/>
<evidence type="ECO:0000256" key="4">
    <source>
        <dbReference type="HAMAP-Rule" id="MF_01963"/>
    </source>
</evidence>
<evidence type="ECO:0000256" key="2">
    <source>
        <dbReference type="ARBA" id="ARBA00022679"/>
    </source>
</evidence>